<feature type="transmembrane region" description="Helical" evidence="1">
    <location>
        <begin position="49"/>
        <end position="70"/>
    </location>
</feature>
<evidence type="ECO:0000256" key="1">
    <source>
        <dbReference type="SAM" id="Phobius"/>
    </source>
</evidence>
<sequence>MHTAYEIGGLPAHPLLVHAAVVLLPLAAICTILHSVWPAARARLGIVPTLLAALCTALVPVTVAAGHALADQLGGTAGNPLLQRHEQLADQILPWSIALTVVALGNWVWRRYGATLSARWARLGIPAVTIVAVVRAGDAGAHATWG</sequence>
<gene>
    <name evidence="3" type="ORF">FHU39_000102</name>
</gene>
<proteinExistence type="predicted"/>
<protein>
    <submittedName>
        <fullName evidence="3">Putative membrane protein</fullName>
    </submittedName>
</protein>
<organism evidence="3 4">
    <name type="scientific">Flexivirga oryzae</name>
    <dbReference type="NCBI Taxonomy" id="1794944"/>
    <lineage>
        <taxon>Bacteria</taxon>
        <taxon>Bacillati</taxon>
        <taxon>Actinomycetota</taxon>
        <taxon>Actinomycetes</taxon>
        <taxon>Micrococcales</taxon>
        <taxon>Dermacoccaceae</taxon>
        <taxon>Flexivirga</taxon>
    </lineage>
</organism>
<evidence type="ECO:0000259" key="2">
    <source>
        <dbReference type="Pfam" id="PF09990"/>
    </source>
</evidence>
<evidence type="ECO:0000313" key="3">
    <source>
        <dbReference type="EMBL" id="MBB2890118.1"/>
    </source>
</evidence>
<dbReference type="InterPro" id="IPR019251">
    <property type="entry name" value="DUF2231_TM"/>
</dbReference>
<dbReference type="Proteomes" id="UP000559182">
    <property type="component" value="Unassembled WGS sequence"/>
</dbReference>
<reference evidence="3 4" key="1">
    <citation type="submission" date="2020-08" db="EMBL/GenBank/DDBJ databases">
        <title>Sequencing the genomes of 1000 actinobacteria strains.</title>
        <authorList>
            <person name="Klenk H.-P."/>
        </authorList>
    </citation>
    <scope>NUCLEOTIDE SEQUENCE [LARGE SCALE GENOMIC DNA]</scope>
    <source>
        <strain evidence="3 4">DSM 105369</strain>
    </source>
</reference>
<comment type="caution">
    <text evidence="3">The sequence shown here is derived from an EMBL/GenBank/DDBJ whole genome shotgun (WGS) entry which is preliminary data.</text>
</comment>
<evidence type="ECO:0000313" key="4">
    <source>
        <dbReference type="Proteomes" id="UP000559182"/>
    </source>
</evidence>
<keyword evidence="4" id="KW-1185">Reference proteome</keyword>
<keyword evidence="1" id="KW-0472">Membrane</keyword>
<accession>A0A839MXK8</accession>
<dbReference type="Pfam" id="PF09990">
    <property type="entry name" value="DUF2231"/>
    <property type="match status" value="1"/>
</dbReference>
<name>A0A839MXK8_9MICO</name>
<dbReference type="AlphaFoldDB" id="A0A839MXK8"/>
<dbReference type="EMBL" id="JACHVQ010000001">
    <property type="protein sequence ID" value="MBB2890118.1"/>
    <property type="molecule type" value="Genomic_DNA"/>
</dbReference>
<feature type="domain" description="DUF2231" evidence="2">
    <location>
        <begin position="9"/>
        <end position="145"/>
    </location>
</feature>
<keyword evidence="1" id="KW-1133">Transmembrane helix</keyword>
<feature type="transmembrane region" description="Helical" evidence="1">
    <location>
        <begin position="15"/>
        <end position="37"/>
    </location>
</feature>
<keyword evidence="1" id="KW-0812">Transmembrane</keyword>
<dbReference type="RefSeq" id="WP_183317990.1">
    <property type="nucleotide sequence ID" value="NZ_JACHVQ010000001.1"/>
</dbReference>
<feature type="transmembrane region" description="Helical" evidence="1">
    <location>
        <begin position="92"/>
        <end position="109"/>
    </location>
</feature>